<accession>A0A0R1WVE7</accession>
<dbReference type="eggNOG" id="ENOG5030UP0">
    <property type="taxonomic scope" value="Bacteria"/>
</dbReference>
<dbReference type="STRING" id="1423755.FC40_GL001457"/>
<evidence type="ECO:0000313" key="2">
    <source>
        <dbReference type="EMBL" id="KRM19609.1"/>
    </source>
</evidence>
<dbReference type="RefSeq" id="WP_025021749.1">
    <property type="nucleotide sequence ID" value="NZ_AZGD01000037.1"/>
</dbReference>
<gene>
    <name evidence="2" type="ORF">FC40_GL001457</name>
</gene>
<evidence type="ECO:0000256" key="1">
    <source>
        <dbReference type="SAM" id="MobiDB-lite"/>
    </source>
</evidence>
<comment type="caution">
    <text evidence="2">The sequence shown here is derived from an EMBL/GenBank/DDBJ whole genome shotgun (WGS) entry which is preliminary data.</text>
</comment>
<name>A0A0R1WVE7_9LACO</name>
<dbReference type="AlphaFoldDB" id="A0A0R1WVE7"/>
<dbReference type="PATRIC" id="fig|1423755.3.peg.1546"/>
<feature type="region of interest" description="Disordered" evidence="1">
    <location>
        <begin position="95"/>
        <end position="122"/>
    </location>
</feature>
<dbReference type="OrthoDB" id="2326573at2"/>
<protein>
    <submittedName>
        <fullName evidence="2">Uncharacterized protein</fullName>
    </submittedName>
</protein>
<sequence length="122" mass="14462">MQNKQRFIQPKNVKEAMNIIQNLFNSYRHYPLSSELITYHTQLTKRLQTDIYVEAIKENNPTQLKMLENMVSAMNTWLQIRASNKPFNGKMKNFKLTSGNTPKFKTRNHKIKGNHNYHASRH</sequence>
<dbReference type="EMBL" id="AZGD01000037">
    <property type="protein sequence ID" value="KRM19609.1"/>
    <property type="molecule type" value="Genomic_DNA"/>
</dbReference>
<evidence type="ECO:0000313" key="3">
    <source>
        <dbReference type="Proteomes" id="UP000051054"/>
    </source>
</evidence>
<feature type="compositionally biased region" description="Basic residues" evidence="1">
    <location>
        <begin position="104"/>
        <end position="122"/>
    </location>
</feature>
<dbReference type="Proteomes" id="UP000051054">
    <property type="component" value="Unassembled WGS sequence"/>
</dbReference>
<keyword evidence="3" id="KW-1185">Reference proteome</keyword>
<proteinExistence type="predicted"/>
<reference evidence="2 3" key="1">
    <citation type="journal article" date="2015" name="Genome Announc.">
        <title>Expanding the biotechnology potential of lactobacilli through comparative genomics of 213 strains and associated genera.</title>
        <authorList>
            <person name="Sun Z."/>
            <person name="Harris H.M."/>
            <person name="McCann A."/>
            <person name="Guo C."/>
            <person name="Argimon S."/>
            <person name="Zhang W."/>
            <person name="Yang X."/>
            <person name="Jeffery I.B."/>
            <person name="Cooney J.C."/>
            <person name="Kagawa T.F."/>
            <person name="Liu W."/>
            <person name="Song Y."/>
            <person name="Salvetti E."/>
            <person name="Wrobel A."/>
            <person name="Rasinkangas P."/>
            <person name="Parkhill J."/>
            <person name="Rea M.C."/>
            <person name="O'Sullivan O."/>
            <person name="Ritari J."/>
            <person name="Douillard F.P."/>
            <person name="Paul Ross R."/>
            <person name="Yang R."/>
            <person name="Briner A.E."/>
            <person name="Felis G.E."/>
            <person name="de Vos W.M."/>
            <person name="Barrangou R."/>
            <person name="Klaenhammer T.R."/>
            <person name="Caufield P.W."/>
            <person name="Cui Y."/>
            <person name="Zhang H."/>
            <person name="O'Toole P.W."/>
        </authorList>
    </citation>
    <scope>NUCLEOTIDE SEQUENCE [LARGE SCALE GENOMIC DNA]</scope>
    <source>
        <strain evidence="2 3">DSM 18933</strain>
    </source>
</reference>
<organism evidence="2 3">
    <name type="scientific">Ligilactobacillus hayakitensis DSM 18933 = JCM 14209</name>
    <dbReference type="NCBI Taxonomy" id="1423755"/>
    <lineage>
        <taxon>Bacteria</taxon>
        <taxon>Bacillati</taxon>
        <taxon>Bacillota</taxon>
        <taxon>Bacilli</taxon>
        <taxon>Lactobacillales</taxon>
        <taxon>Lactobacillaceae</taxon>
        <taxon>Ligilactobacillus</taxon>
    </lineage>
</organism>